<dbReference type="GO" id="GO:0006412">
    <property type="term" value="P:translation"/>
    <property type="evidence" value="ECO:0007669"/>
    <property type="project" value="TreeGrafter"/>
</dbReference>
<evidence type="ECO:0000256" key="1">
    <source>
        <dbReference type="ARBA" id="ARBA00022490"/>
    </source>
</evidence>
<dbReference type="HAMAP" id="MF_01077">
    <property type="entry name" value="RimP"/>
    <property type="match status" value="1"/>
</dbReference>
<sequence>MSLEQDIKNIVESCGAKLYDIETVSERGKTIYRVTITDKEGVSLDKCVQISQLISPLLDVHPPVQGDYNLEVSSPGIERKLKKLSHFENSIGEKVRITTIDGEVYEGELVGVEDKKITLQTSQGKISIDFDNISSAKTYFEW</sequence>
<keyword evidence="2 3" id="KW-0690">Ribosome biogenesis</keyword>
<dbReference type="SUPFAM" id="SSF75420">
    <property type="entry name" value="YhbC-like, N-terminal domain"/>
    <property type="match status" value="1"/>
</dbReference>
<comment type="similarity">
    <text evidence="3">Belongs to the RimP family.</text>
</comment>
<feature type="domain" description="Ribosome maturation factor RimP C-terminal" evidence="5">
    <location>
        <begin position="81"/>
        <end position="142"/>
    </location>
</feature>
<dbReference type="PANTHER" id="PTHR33867:SF1">
    <property type="entry name" value="RIBOSOME MATURATION FACTOR RIMP"/>
    <property type="match status" value="1"/>
</dbReference>
<dbReference type="AlphaFoldDB" id="A0A1W1WS07"/>
<dbReference type="InterPro" id="IPR028989">
    <property type="entry name" value="RimP_N"/>
</dbReference>
<dbReference type="OrthoDB" id="9805006at2"/>
<dbReference type="InterPro" id="IPR036847">
    <property type="entry name" value="RimP_C_sf"/>
</dbReference>
<dbReference type="STRING" id="1069081.SAMN05660197_0899"/>
<evidence type="ECO:0000259" key="5">
    <source>
        <dbReference type="Pfam" id="PF17384"/>
    </source>
</evidence>
<dbReference type="Proteomes" id="UP000192602">
    <property type="component" value="Unassembled WGS sequence"/>
</dbReference>
<dbReference type="PANTHER" id="PTHR33867">
    <property type="entry name" value="RIBOSOME MATURATION FACTOR RIMP"/>
    <property type="match status" value="1"/>
</dbReference>
<evidence type="ECO:0000256" key="2">
    <source>
        <dbReference type="ARBA" id="ARBA00022517"/>
    </source>
</evidence>
<evidence type="ECO:0000259" key="4">
    <source>
        <dbReference type="Pfam" id="PF02576"/>
    </source>
</evidence>
<dbReference type="Pfam" id="PF02576">
    <property type="entry name" value="RimP_N"/>
    <property type="match status" value="1"/>
</dbReference>
<dbReference type="Pfam" id="PF17384">
    <property type="entry name" value="DUF150_C"/>
    <property type="match status" value="1"/>
</dbReference>
<proteinExistence type="inferred from homology"/>
<dbReference type="InterPro" id="IPR003728">
    <property type="entry name" value="Ribosome_maturation_RimP"/>
</dbReference>
<dbReference type="CDD" id="cd01734">
    <property type="entry name" value="YlxS_C"/>
    <property type="match status" value="1"/>
</dbReference>
<feature type="domain" description="Ribosome maturation factor RimP N-terminal" evidence="4">
    <location>
        <begin position="7"/>
        <end position="78"/>
    </location>
</feature>
<dbReference type="NCBIfam" id="NF000936">
    <property type="entry name" value="PRK00092.4-1"/>
    <property type="match status" value="1"/>
</dbReference>
<gene>
    <name evidence="3" type="primary">rimP</name>
    <name evidence="6" type="ORF">SAMN05660197_0899</name>
</gene>
<dbReference type="Gene3D" id="2.30.30.180">
    <property type="entry name" value="Ribosome maturation factor RimP, C-terminal domain"/>
    <property type="match status" value="1"/>
</dbReference>
<protein>
    <recommendedName>
        <fullName evidence="3">Ribosome maturation factor RimP</fullName>
    </recommendedName>
</protein>
<dbReference type="EMBL" id="FWWZ01000001">
    <property type="protein sequence ID" value="SMC09101.1"/>
    <property type="molecule type" value="Genomic_DNA"/>
</dbReference>
<comment type="subcellular location">
    <subcellularLocation>
        <location evidence="3">Cytoplasm</location>
    </subcellularLocation>
</comment>
<evidence type="ECO:0000313" key="7">
    <source>
        <dbReference type="Proteomes" id="UP000192602"/>
    </source>
</evidence>
<reference evidence="7" key="1">
    <citation type="submission" date="2017-04" db="EMBL/GenBank/DDBJ databases">
        <authorList>
            <person name="Varghese N."/>
            <person name="Submissions S."/>
        </authorList>
    </citation>
    <scope>NUCLEOTIDE SEQUENCE [LARGE SCALE GENOMIC DNA]</scope>
    <source>
        <strain evidence="7">DSM 16512</strain>
    </source>
</reference>
<dbReference type="InterPro" id="IPR035956">
    <property type="entry name" value="RimP_N_sf"/>
</dbReference>
<organism evidence="6 7">
    <name type="scientific">Nitratiruptor tergarcus DSM 16512</name>
    <dbReference type="NCBI Taxonomy" id="1069081"/>
    <lineage>
        <taxon>Bacteria</taxon>
        <taxon>Pseudomonadati</taxon>
        <taxon>Campylobacterota</taxon>
        <taxon>Epsilonproteobacteria</taxon>
        <taxon>Nautiliales</taxon>
        <taxon>Nitratiruptoraceae</taxon>
        <taxon>Nitratiruptor</taxon>
    </lineage>
</organism>
<keyword evidence="1 3" id="KW-0963">Cytoplasm</keyword>
<accession>A0A1W1WS07</accession>
<comment type="function">
    <text evidence="3">Required for maturation of 30S ribosomal subunits.</text>
</comment>
<keyword evidence="7" id="KW-1185">Reference proteome</keyword>
<dbReference type="GO" id="GO:0005829">
    <property type="term" value="C:cytosol"/>
    <property type="evidence" value="ECO:0007669"/>
    <property type="project" value="TreeGrafter"/>
</dbReference>
<evidence type="ECO:0000313" key="6">
    <source>
        <dbReference type="EMBL" id="SMC09101.1"/>
    </source>
</evidence>
<dbReference type="InterPro" id="IPR028998">
    <property type="entry name" value="RimP_C"/>
</dbReference>
<dbReference type="GO" id="GO:0000028">
    <property type="term" value="P:ribosomal small subunit assembly"/>
    <property type="evidence" value="ECO:0007669"/>
    <property type="project" value="TreeGrafter"/>
</dbReference>
<dbReference type="Gene3D" id="3.30.300.70">
    <property type="entry name" value="RimP-like superfamily, N-terminal"/>
    <property type="match status" value="1"/>
</dbReference>
<name>A0A1W1WS07_9BACT</name>
<evidence type="ECO:0000256" key="3">
    <source>
        <dbReference type="HAMAP-Rule" id="MF_01077"/>
    </source>
</evidence>
<dbReference type="SUPFAM" id="SSF74942">
    <property type="entry name" value="YhbC-like, C-terminal domain"/>
    <property type="match status" value="1"/>
</dbReference>
<dbReference type="RefSeq" id="WP_084275350.1">
    <property type="nucleotide sequence ID" value="NZ_AP026671.1"/>
</dbReference>